<gene>
    <name evidence="1" type="ORF">VA7868_02233</name>
</gene>
<dbReference type="STRING" id="1216006.VA7868_02233"/>
<dbReference type="Proteomes" id="UP000184608">
    <property type="component" value="Unassembled WGS sequence"/>
</dbReference>
<organism evidence="1 2">
    <name type="scientific">Vibrio aerogenes CECT 7868</name>
    <dbReference type="NCBI Taxonomy" id="1216006"/>
    <lineage>
        <taxon>Bacteria</taxon>
        <taxon>Pseudomonadati</taxon>
        <taxon>Pseudomonadota</taxon>
        <taxon>Gammaproteobacteria</taxon>
        <taxon>Vibrionales</taxon>
        <taxon>Vibrionaceae</taxon>
        <taxon>Vibrio</taxon>
    </lineage>
</organism>
<protein>
    <submittedName>
        <fullName evidence="1">Uncharacterized protein</fullName>
    </submittedName>
</protein>
<reference evidence="1 2" key="1">
    <citation type="submission" date="2016-11" db="EMBL/GenBank/DDBJ databases">
        <authorList>
            <person name="Jaros S."/>
            <person name="Januszkiewicz K."/>
            <person name="Wedrychowicz H."/>
        </authorList>
    </citation>
    <scope>NUCLEOTIDE SEQUENCE [LARGE SCALE GENOMIC DNA]</scope>
    <source>
        <strain evidence="1 2">CECT 7868</strain>
    </source>
</reference>
<sequence>MTDKKASVHHELRLFINKCSLVTRLRSYVYLETMFTLKLCLPENYVYLEAMST</sequence>
<evidence type="ECO:0000313" key="1">
    <source>
        <dbReference type="EMBL" id="SHI18561.1"/>
    </source>
</evidence>
<name>A0A1M5Z2Z2_9VIBR</name>
<evidence type="ECO:0000313" key="2">
    <source>
        <dbReference type="Proteomes" id="UP000184608"/>
    </source>
</evidence>
<proteinExistence type="predicted"/>
<dbReference type="EMBL" id="FQXZ01000021">
    <property type="protein sequence ID" value="SHI18561.1"/>
    <property type="molecule type" value="Genomic_DNA"/>
</dbReference>
<keyword evidence="2" id="KW-1185">Reference proteome</keyword>
<dbReference type="AlphaFoldDB" id="A0A1M5Z2Z2"/>
<accession>A0A1M5Z2Z2</accession>